<evidence type="ECO:0000313" key="7">
    <source>
        <dbReference type="Proteomes" id="UP000218323"/>
    </source>
</evidence>
<dbReference type="PROSITE" id="PS50932">
    <property type="entry name" value="HTH_LACI_2"/>
    <property type="match status" value="1"/>
</dbReference>
<dbReference type="PRINTS" id="PR00036">
    <property type="entry name" value="HTHLACI"/>
</dbReference>
<name>A0A2A4ICP1_9SPHN</name>
<evidence type="ECO:0000256" key="4">
    <source>
        <dbReference type="ARBA" id="ARBA00023163"/>
    </source>
</evidence>
<protein>
    <submittedName>
        <fullName evidence="6">LacI family transcriptional regulator</fullName>
    </submittedName>
</protein>
<dbReference type="PANTHER" id="PTHR30146">
    <property type="entry name" value="LACI-RELATED TRANSCRIPTIONAL REPRESSOR"/>
    <property type="match status" value="1"/>
</dbReference>
<evidence type="ECO:0000259" key="5">
    <source>
        <dbReference type="PROSITE" id="PS50932"/>
    </source>
</evidence>
<dbReference type="GO" id="GO:0003700">
    <property type="term" value="F:DNA-binding transcription factor activity"/>
    <property type="evidence" value="ECO:0007669"/>
    <property type="project" value="TreeGrafter"/>
</dbReference>
<keyword evidence="3" id="KW-0238">DNA-binding</keyword>
<sequence>MASSTIRDVARAADVSVASVSRVLNDHANVHPDTRERVRAAISALGYVPHAGARSLSLARTQAIGVVLPDLHGEFFSEIVRGMDRAVTPAGYHLLLSNMHADAELAAQAMRTMRGRVDGLIVMAPHLTADALEAALPRGLPTVMLNTVPSGDRAGIRVDNAAGIRAAVAHLAATGRRAPVHIAGPVGNVDAVARRDAFAAAMRDHFPDAPVRIVAGDFFEESGTAAVAALVAEGTPFDAVVAANDMMAFGALQALRDAGRQVPEQVAVTGFDDVPLARYLGLTTAHVPLVDMGSRAIDRLLALISPGLSSATHGARDPDLIIPELIVRRSSGAPETL</sequence>
<keyword evidence="7" id="KW-1185">Reference proteome</keyword>
<dbReference type="PROSITE" id="PS00356">
    <property type="entry name" value="HTH_LACI_1"/>
    <property type="match status" value="1"/>
</dbReference>
<keyword evidence="4" id="KW-0804">Transcription</keyword>
<keyword evidence="1" id="KW-0678">Repressor</keyword>
<dbReference type="Gene3D" id="1.10.260.40">
    <property type="entry name" value="lambda repressor-like DNA-binding domains"/>
    <property type="match status" value="1"/>
</dbReference>
<dbReference type="SMART" id="SM00354">
    <property type="entry name" value="HTH_LACI"/>
    <property type="match status" value="1"/>
</dbReference>
<keyword evidence="2" id="KW-0805">Transcription regulation</keyword>
<evidence type="ECO:0000256" key="2">
    <source>
        <dbReference type="ARBA" id="ARBA00023015"/>
    </source>
</evidence>
<dbReference type="Pfam" id="PF13377">
    <property type="entry name" value="Peripla_BP_3"/>
    <property type="match status" value="1"/>
</dbReference>
<dbReference type="AlphaFoldDB" id="A0A2A4ICP1"/>
<dbReference type="Proteomes" id="UP000218323">
    <property type="component" value="Unassembled WGS sequence"/>
</dbReference>
<dbReference type="EMBL" id="NWVC01000001">
    <property type="protein sequence ID" value="PCG15563.1"/>
    <property type="molecule type" value="Genomic_DNA"/>
</dbReference>
<evidence type="ECO:0000256" key="1">
    <source>
        <dbReference type="ARBA" id="ARBA00022491"/>
    </source>
</evidence>
<dbReference type="InterPro" id="IPR028082">
    <property type="entry name" value="Peripla_BP_I"/>
</dbReference>
<dbReference type="Pfam" id="PF00356">
    <property type="entry name" value="LacI"/>
    <property type="match status" value="1"/>
</dbReference>
<evidence type="ECO:0000313" key="6">
    <source>
        <dbReference type="EMBL" id="PCG15563.1"/>
    </source>
</evidence>
<reference evidence="6 7" key="1">
    <citation type="submission" date="2017-09" db="EMBL/GenBank/DDBJ databases">
        <title>Sphingomonas adhaesiva DSM 7418, whole genome shotgun sequence.</title>
        <authorList>
            <person name="Feng G."/>
            <person name="Zhu H."/>
        </authorList>
    </citation>
    <scope>NUCLEOTIDE SEQUENCE [LARGE SCALE GENOMIC DNA]</scope>
    <source>
        <strain evidence="6 7">DSM 7418</strain>
    </source>
</reference>
<dbReference type="GO" id="GO:0000976">
    <property type="term" value="F:transcription cis-regulatory region binding"/>
    <property type="evidence" value="ECO:0007669"/>
    <property type="project" value="TreeGrafter"/>
</dbReference>
<comment type="caution">
    <text evidence="6">The sequence shown here is derived from an EMBL/GenBank/DDBJ whole genome shotgun (WGS) entry which is preliminary data.</text>
</comment>
<feature type="domain" description="HTH lacI-type" evidence="5">
    <location>
        <begin position="4"/>
        <end position="58"/>
    </location>
</feature>
<evidence type="ECO:0000256" key="3">
    <source>
        <dbReference type="ARBA" id="ARBA00023125"/>
    </source>
</evidence>
<dbReference type="InterPro" id="IPR010982">
    <property type="entry name" value="Lambda_DNA-bd_dom_sf"/>
</dbReference>
<dbReference type="SUPFAM" id="SSF47413">
    <property type="entry name" value="lambda repressor-like DNA-binding domains"/>
    <property type="match status" value="1"/>
</dbReference>
<dbReference type="InterPro" id="IPR046335">
    <property type="entry name" value="LacI/GalR-like_sensor"/>
</dbReference>
<dbReference type="Gene3D" id="3.40.50.2300">
    <property type="match status" value="2"/>
</dbReference>
<dbReference type="SUPFAM" id="SSF53822">
    <property type="entry name" value="Periplasmic binding protein-like I"/>
    <property type="match status" value="1"/>
</dbReference>
<dbReference type="CDD" id="cd01392">
    <property type="entry name" value="HTH_LacI"/>
    <property type="match status" value="1"/>
</dbReference>
<dbReference type="PANTHER" id="PTHR30146:SF151">
    <property type="entry name" value="HTH-TYPE TRANSCRIPTIONAL REPRESSOR CYTR"/>
    <property type="match status" value="1"/>
</dbReference>
<accession>A0A2A4ICP1</accession>
<proteinExistence type="predicted"/>
<dbReference type="CDD" id="cd06267">
    <property type="entry name" value="PBP1_LacI_sugar_binding-like"/>
    <property type="match status" value="1"/>
</dbReference>
<organism evidence="6 7">
    <name type="scientific">Sphingomonas adhaesiva</name>
    <dbReference type="NCBI Taxonomy" id="28212"/>
    <lineage>
        <taxon>Bacteria</taxon>
        <taxon>Pseudomonadati</taxon>
        <taxon>Pseudomonadota</taxon>
        <taxon>Alphaproteobacteria</taxon>
        <taxon>Sphingomonadales</taxon>
        <taxon>Sphingomonadaceae</taxon>
        <taxon>Sphingomonas</taxon>
    </lineage>
</organism>
<gene>
    <name evidence="6" type="ORF">COA07_00760</name>
</gene>
<dbReference type="InterPro" id="IPR000843">
    <property type="entry name" value="HTH_LacI"/>
</dbReference>